<accession>A0A8T3W4T2</accession>
<gene>
    <name evidence="1" type="ORF">H0S71_00325</name>
</gene>
<sequence>MRIPIVVCPSILCLYVTGDIFDKNCRMLPDELNKRIIVLNEKVEEIYSEYFLKKGEEIHELYMTKLSDMIQYSEIGFESKDEFIENLSIDEDLKVLLNVCNSTEYKIILSERLDGVSTELNGSGITKLNLEEVFDETLDHDLNKYRFPCIKRVELNDSTNELSKWLSKILKSEKNFQIWDRYITSTNPPNFPNFQNYFLNNIDNNSEITVYTLIWERASEGSIKHAFSTIYNRKIHVYGFKHKEVQHDREIFTDNYHIVLGNGFGTFGSGNDKTTQSVIQVLNIESSEKPKVVGSEIILKNGKIGLTPIL</sequence>
<name>A0A8T3W4T2_METMI</name>
<protein>
    <submittedName>
        <fullName evidence="1">Uncharacterized protein</fullName>
    </submittedName>
</protein>
<dbReference type="RefSeq" id="WP_278491448.1">
    <property type="nucleotide sequence ID" value="NZ_JACCQJ010000001.1"/>
</dbReference>
<reference evidence="1" key="1">
    <citation type="submission" date="2020-07" db="EMBL/GenBank/DDBJ databases">
        <title>Severe corrosion of carbon steel in oil field produced water can be linked to methanogenic archaea containing a special type of NiFe hydrogenase.</title>
        <authorList>
            <person name="Lahme S."/>
            <person name="Mand J."/>
            <person name="Longwell J."/>
            <person name="Smith R."/>
            <person name="Enning D."/>
        </authorList>
    </citation>
    <scope>NUCLEOTIDE SEQUENCE</scope>
    <source>
        <strain evidence="1">MIC098Bin5</strain>
    </source>
</reference>
<dbReference type="AlphaFoldDB" id="A0A8T3W4T2"/>
<dbReference type="Proteomes" id="UP000714405">
    <property type="component" value="Unassembled WGS sequence"/>
</dbReference>
<comment type="caution">
    <text evidence="1">The sequence shown here is derived from an EMBL/GenBank/DDBJ whole genome shotgun (WGS) entry which is preliminary data.</text>
</comment>
<evidence type="ECO:0000313" key="1">
    <source>
        <dbReference type="EMBL" id="MBG0768340.1"/>
    </source>
</evidence>
<organism evidence="1 2">
    <name type="scientific">Methanococcus maripaludis</name>
    <name type="common">Methanococcus deltae</name>
    <dbReference type="NCBI Taxonomy" id="39152"/>
    <lineage>
        <taxon>Archaea</taxon>
        <taxon>Methanobacteriati</taxon>
        <taxon>Methanobacteriota</taxon>
        <taxon>Methanomada group</taxon>
        <taxon>Methanococci</taxon>
        <taxon>Methanococcales</taxon>
        <taxon>Methanococcaceae</taxon>
        <taxon>Methanococcus</taxon>
    </lineage>
</organism>
<evidence type="ECO:0000313" key="2">
    <source>
        <dbReference type="Proteomes" id="UP000714405"/>
    </source>
</evidence>
<dbReference type="EMBL" id="JACCQJ010000001">
    <property type="protein sequence ID" value="MBG0768340.1"/>
    <property type="molecule type" value="Genomic_DNA"/>
</dbReference>
<proteinExistence type="predicted"/>